<keyword evidence="3" id="KW-0663">Pyridoxal phosphate</keyword>
<evidence type="ECO:0000256" key="5">
    <source>
        <dbReference type="PIRSR" id="PIRSR017617-1"/>
    </source>
</evidence>
<accession>A0A1G9SHP3</accession>
<evidence type="ECO:0000313" key="7">
    <source>
        <dbReference type="EMBL" id="SDM34993.1"/>
    </source>
</evidence>
<dbReference type="GO" id="GO:0008732">
    <property type="term" value="F:L-allo-threonine aldolase activity"/>
    <property type="evidence" value="ECO:0007669"/>
    <property type="project" value="TreeGrafter"/>
</dbReference>
<keyword evidence="8" id="KW-1185">Reference proteome</keyword>
<reference evidence="7 8" key="1">
    <citation type="submission" date="2016-10" db="EMBL/GenBank/DDBJ databases">
        <authorList>
            <person name="de Groot N.N."/>
        </authorList>
    </citation>
    <scope>NUCLEOTIDE SEQUENCE [LARGE SCALE GENOMIC DNA]</scope>
    <source>
        <strain evidence="7 8">SLAS-1</strain>
    </source>
</reference>
<dbReference type="FunFam" id="3.40.640.10:FF:000030">
    <property type="entry name" value="Low-specificity L-threonine aldolase"/>
    <property type="match status" value="1"/>
</dbReference>
<proteinExistence type="inferred from homology"/>
<dbReference type="InterPro" id="IPR015421">
    <property type="entry name" value="PyrdxlP-dep_Trfase_major"/>
</dbReference>
<dbReference type="SUPFAM" id="SSF53383">
    <property type="entry name" value="PLP-dependent transferases"/>
    <property type="match status" value="1"/>
</dbReference>
<dbReference type="InterPro" id="IPR001597">
    <property type="entry name" value="ArAA_b-elim_lyase/Thr_aldolase"/>
</dbReference>
<dbReference type="InterPro" id="IPR015422">
    <property type="entry name" value="PyrdxlP-dep_Trfase_small"/>
</dbReference>
<comment type="cofactor">
    <cofactor evidence="1">
        <name>pyridoxal 5'-phosphate</name>
        <dbReference type="ChEBI" id="CHEBI:597326"/>
    </cofactor>
</comment>
<dbReference type="CDD" id="cd06502">
    <property type="entry name" value="TA_like"/>
    <property type="match status" value="1"/>
</dbReference>
<organism evidence="7 8">
    <name type="scientific">Halarsenatibacter silvermanii</name>
    <dbReference type="NCBI Taxonomy" id="321763"/>
    <lineage>
        <taxon>Bacteria</taxon>
        <taxon>Bacillati</taxon>
        <taxon>Bacillota</taxon>
        <taxon>Clostridia</taxon>
        <taxon>Halanaerobiales</taxon>
        <taxon>Halarsenatibacteraceae</taxon>
        <taxon>Halarsenatibacter</taxon>
    </lineage>
</organism>
<name>A0A1G9SHP3_9FIRM</name>
<dbReference type="RefSeq" id="WP_089761900.1">
    <property type="nucleotide sequence ID" value="NZ_FNGO01000029.1"/>
</dbReference>
<dbReference type="GO" id="GO:0006545">
    <property type="term" value="P:glycine biosynthetic process"/>
    <property type="evidence" value="ECO:0007669"/>
    <property type="project" value="TreeGrafter"/>
</dbReference>
<dbReference type="Pfam" id="PF01212">
    <property type="entry name" value="Beta_elim_lyase"/>
    <property type="match status" value="1"/>
</dbReference>
<evidence type="ECO:0000256" key="2">
    <source>
        <dbReference type="ARBA" id="ARBA00006966"/>
    </source>
</evidence>
<dbReference type="Proteomes" id="UP000199476">
    <property type="component" value="Unassembled WGS sequence"/>
</dbReference>
<feature type="modified residue" description="N6-(pyridoxal phosphate)lysine" evidence="5">
    <location>
        <position position="204"/>
    </location>
</feature>
<comment type="similarity">
    <text evidence="2">Belongs to the threonine aldolase family.</text>
</comment>
<protein>
    <submittedName>
        <fullName evidence="7">L-threonine aldolase</fullName>
    </submittedName>
</protein>
<dbReference type="EMBL" id="FNGO01000029">
    <property type="protein sequence ID" value="SDM34993.1"/>
    <property type="molecule type" value="Genomic_DNA"/>
</dbReference>
<dbReference type="InterPro" id="IPR015424">
    <property type="entry name" value="PyrdxlP-dep_Trfase"/>
</dbReference>
<dbReference type="STRING" id="321763.SAMN04488692_1293"/>
<evidence type="ECO:0000259" key="6">
    <source>
        <dbReference type="Pfam" id="PF01212"/>
    </source>
</evidence>
<evidence type="ECO:0000313" key="8">
    <source>
        <dbReference type="Proteomes" id="UP000199476"/>
    </source>
</evidence>
<dbReference type="InterPro" id="IPR023603">
    <property type="entry name" value="Low_specificity_L-TA-like"/>
</dbReference>
<dbReference type="Gene3D" id="3.40.640.10">
    <property type="entry name" value="Type I PLP-dependent aspartate aminotransferase-like (Major domain)"/>
    <property type="match status" value="1"/>
</dbReference>
<dbReference type="OrthoDB" id="9774495at2"/>
<sequence length="347" mass="37597">MSENQVIDLRSDTITRPDEEMRKAMAGAEVGDDVYREDPTVLELEEKVAEILGKEAALYFPSGTMANQTAILVHTEPGQEVILGKKSHIFYYEAGGAARLSGLQTRTLDDESGCPDPDDVEKAIRGEDIHYPPTGLICLENTHNRAGGRVVKPEIIEKISSIASEKDLPLHLDGARFFNAVQALECSPADLAGYFDSVMCCLSKGLGAPVGSMLAGEEEFIEKAIAKRKLLGGGMRQVGVLAAAGLKALENVDRLAEDHRLASELAEKIDRIDWPELEVDEVNTNFVILKYEGEAGAEALRSRMENIGLLANAIGPSRIRLVTHLDVDEQAIEDFAAGLKQLAGTIS</sequence>
<dbReference type="NCBIfam" id="NF007825">
    <property type="entry name" value="PRK10534.1"/>
    <property type="match status" value="1"/>
</dbReference>
<keyword evidence="4" id="KW-0456">Lyase</keyword>
<dbReference type="GO" id="GO:0006567">
    <property type="term" value="P:L-threonine catabolic process"/>
    <property type="evidence" value="ECO:0007669"/>
    <property type="project" value="TreeGrafter"/>
</dbReference>
<dbReference type="PANTHER" id="PTHR48097:SF9">
    <property type="entry name" value="L-THREONINE ALDOLASE"/>
    <property type="match status" value="1"/>
</dbReference>
<dbReference type="PIRSF" id="PIRSF017617">
    <property type="entry name" value="Thr_aldolase"/>
    <property type="match status" value="1"/>
</dbReference>
<evidence type="ECO:0000256" key="1">
    <source>
        <dbReference type="ARBA" id="ARBA00001933"/>
    </source>
</evidence>
<evidence type="ECO:0000256" key="4">
    <source>
        <dbReference type="ARBA" id="ARBA00023239"/>
    </source>
</evidence>
<evidence type="ECO:0000256" key="3">
    <source>
        <dbReference type="ARBA" id="ARBA00022898"/>
    </source>
</evidence>
<feature type="domain" description="Aromatic amino acid beta-eliminating lyase/threonine aldolase" evidence="6">
    <location>
        <begin position="8"/>
        <end position="290"/>
    </location>
</feature>
<dbReference type="PANTHER" id="PTHR48097">
    <property type="entry name" value="L-THREONINE ALDOLASE-RELATED"/>
    <property type="match status" value="1"/>
</dbReference>
<dbReference type="AlphaFoldDB" id="A0A1G9SHP3"/>
<dbReference type="GO" id="GO:0005829">
    <property type="term" value="C:cytosol"/>
    <property type="evidence" value="ECO:0007669"/>
    <property type="project" value="TreeGrafter"/>
</dbReference>
<dbReference type="NCBIfam" id="NF041359">
    <property type="entry name" value="GntG_guanitoxin"/>
    <property type="match status" value="1"/>
</dbReference>
<gene>
    <name evidence="7" type="ORF">SAMN04488692_1293</name>
</gene>
<dbReference type="Gene3D" id="3.90.1150.10">
    <property type="entry name" value="Aspartate Aminotransferase, domain 1"/>
    <property type="match status" value="1"/>
</dbReference>